<evidence type="ECO:0000313" key="4">
    <source>
        <dbReference type="Proteomes" id="UP000717981"/>
    </source>
</evidence>
<dbReference type="InterPro" id="IPR001466">
    <property type="entry name" value="Beta-lactam-related"/>
</dbReference>
<name>A0A921NZW7_9GAMM</name>
<proteinExistence type="predicted"/>
<keyword evidence="4" id="KW-1185">Reference proteome</keyword>
<feature type="domain" description="Beta-lactamase-related" evidence="2">
    <location>
        <begin position="43"/>
        <end position="353"/>
    </location>
</feature>
<dbReference type="Pfam" id="PF00144">
    <property type="entry name" value="Beta-lactamase"/>
    <property type="match status" value="1"/>
</dbReference>
<evidence type="ECO:0000313" key="3">
    <source>
        <dbReference type="EMBL" id="KAF1688480.1"/>
    </source>
</evidence>
<keyword evidence="1" id="KW-0732">Signal</keyword>
<dbReference type="OrthoDB" id="119951at2"/>
<feature type="signal peptide" evidence="1">
    <location>
        <begin position="1"/>
        <end position="25"/>
    </location>
</feature>
<reference evidence="3" key="1">
    <citation type="submission" date="2017-10" db="EMBL/GenBank/DDBJ databases">
        <title>Whole genome sequencing of members of genus Pseudoxanthomonas.</title>
        <authorList>
            <person name="Kumar S."/>
            <person name="Bansal K."/>
            <person name="Kaur A."/>
            <person name="Patil P."/>
            <person name="Sharma S."/>
            <person name="Patil P.B."/>
        </authorList>
    </citation>
    <scope>NUCLEOTIDE SEQUENCE</scope>
    <source>
        <strain evidence="3">DSM 22914</strain>
    </source>
</reference>
<organism evidence="3 4">
    <name type="scientific">Pseudoxanthomonas taiwanensis</name>
    <dbReference type="NCBI Taxonomy" id="176598"/>
    <lineage>
        <taxon>Bacteria</taxon>
        <taxon>Pseudomonadati</taxon>
        <taxon>Pseudomonadota</taxon>
        <taxon>Gammaproteobacteria</taxon>
        <taxon>Lysobacterales</taxon>
        <taxon>Lysobacteraceae</taxon>
        <taxon>Pseudoxanthomonas</taxon>
    </lineage>
</organism>
<dbReference type="AlphaFoldDB" id="A0A921NZW7"/>
<protein>
    <submittedName>
        <fullName evidence="3">Serine hydrolase</fullName>
    </submittedName>
</protein>
<comment type="caution">
    <text evidence="3">The sequence shown here is derived from an EMBL/GenBank/DDBJ whole genome shotgun (WGS) entry which is preliminary data.</text>
</comment>
<dbReference type="Proteomes" id="UP000717981">
    <property type="component" value="Unassembled WGS sequence"/>
</dbReference>
<evidence type="ECO:0000259" key="2">
    <source>
        <dbReference type="Pfam" id="PF00144"/>
    </source>
</evidence>
<sequence>MGKNKRLSCLLAAVLVLLWPAAVHAMPADATPQGVAVDGARAAAFAAIMQRHGIPGAQLVHVRDGREQAIEYGRMRADGGRAVEADTLFQAASLSKVVGAYVTLRLVDRGLIELDRPLWEYWPSPRAKDNPQARRITARMVLNHTTGLKNWEISPSNPAIDGTPLQSLFEAGARYSYSGEGFYLLQRTLEHLTGRRWERLAREEVFDVFGMPGSRYLTDPESAARNANGHGRDGEVLADRVFGWENTAWTLVTTAREYSRFLQRALYRGEGLTPASHALLKTRSSDAEDQAVPVPVDPHIDWSLGVGLETVEGRTRLWHWGDNPGFKAFFMLDPDSGESLVLLTNSENGMQAFKEVLRLFLGPGEYPAVDWAAAQS</sequence>
<accession>A0A921NZW7</accession>
<keyword evidence="3" id="KW-0378">Hydrolase</keyword>
<dbReference type="GO" id="GO:0016787">
    <property type="term" value="F:hydrolase activity"/>
    <property type="evidence" value="ECO:0007669"/>
    <property type="project" value="UniProtKB-KW"/>
</dbReference>
<dbReference type="InterPro" id="IPR012338">
    <property type="entry name" value="Beta-lactam/transpept-like"/>
</dbReference>
<gene>
    <name evidence="3" type="ORF">CR938_09910</name>
</gene>
<dbReference type="PANTHER" id="PTHR43283:SF18">
    <property type="match status" value="1"/>
</dbReference>
<evidence type="ECO:0000256" key="1">
    <source>
        <dbReference type="SAM" id="SignalP"/>
    </source>
</evidence>
<dbReference type="EMBL" id="PDWK01000048">
    <property type="protein sequence ID" value="KAF1688480.1"/>
    <property type="molecule type" value="Genomic_DNA"/>
</dbReference>
<dbReference type="RefSeq" id="WP_162124860.1">
    <property type="nucleotide sequence ID" value="NZ_PDWK01000048.1"/>
</dbReference>
<dbReference type="Gene3D" id="3.40.710.10">
    <property type="entry name" value="DD-peptidase/beta-lactamase superfamily"/>
    <property type="match status" value="1"/>
</dbReference>
<feature type="chain" id="PRO_5038079126" evidence="1">
    <location>
        <begin position="26"/>
        <end position="376"/>
    </location>
</feature>
<dbReference type="InterPro" id="IPR050789">
    <property type="entry name" value="Diverse_Enzym_Activities"/>
</dbReference>
<dbReference type="PANTHER" id="PTHR43283">
    <property type="entry name" value="BETA-LACTAMASE-RELATED"/>
    <property type="match status" value="1"/>
</dbReference>
<dbReference type="SUPFAM" id="SSF56601">
    <property type="entry name" value="beta-lactamase/transpeptidase-like"/>
    <property type="match status" value="1"/>
</dbReference>